<evidence type="ECO:0000313" key="14">
    <source>
        <dbReference type="EMBL" id="KGM98000.1"/>
    </source>
</evidence>
<evidence type="ECO:0000259" key="12">
    <source>
        <dbReference type="Pfam" id="PF02449"/>
    </source>
</evidence>
<dbReference type="Pfam" id="PF08532">
    <property type="entry name" value="Glyco_hydro_42M"/>
    <property type="match status" value="1"/>
</dbReference>
<feature type="binding site" evidence="11">
    <location>
        <position position="153"/>
    </location>
    <ligand>
        <name>Zn(2+)</name>
        <dbReference type="ChEBI" id="CHEBI:29105"/>
    </ligand>
</feature>
<gene>
    <name evidence="14" type="ORF">Z968_01365</name>
</gene>
<dbReference type="EC" id="3.2.1.23" evidence="3 8"/>
<evidence type="ECO:0000256" key="5">
    <source>
        <dbReference type="ARBA" id="ARBA00022801"/>
    </source>
</evidence>
<dbReference type="PIRSF" id="PIRSF001084">
    <property type="entry name" value="B-galactosidase"/>
    <property type="match status" value="1"/>
</dbReference>
<keyword evidence="7 8" id="KW-0326">Glycosidase</keyword>
<evidence type="ECO:0000256" key="3">
    <source>
        <dbReference type="ARBA" id="ARBA00012756"/>
    </source>
</evidence>
<dbReference type="GO" id="GO:0009341">
    <property type="term" value="C:beta-galactosidase complex"/>
    <property type="evidence" value="ECO:0007669"/>
    <property type="project" value="InterPro"/>
</dbReference>
<dbReference type="SUPFAM" id="SSF51445">
    <property type="entry name" value="(Trans)glycosidases"/>
    <property type="match status" value="1"/>
</dbReference>
<comment type="catalytic activity">
    <reaction evidence="1 8">
        <text>Hydrolysis of terminal non-reducing beta-D-galactose residues in beta-D-galactosides.</text>
        <dbReference type="EC" id="3.2.1.23"/>
    </reaction>
</comment>
<keyword evidence="4 11" id="KW-0479">Metal-binding</keyword>
<dbReference type="InterPro" id="IPR013529">
    <property type="entry name" value="Glyco_hydro_42_N"/>
</dbReference>
<evidence type="ECO:0000256" key="7">
    <source>
        <dbReference type="ARBA" id="ARBA00023295"/>
    </source>
</evidence>
<reference evidence="14 15" key="1">
    <citation type="submission" date="2014-01" db="EMBL/GenBank/DDBJ databases">
        <title>Plasmidome dynamics in the species complex Clostridium novyi sensu lato converts strains of independent lineages into distinctly different pathogens.</title>
        <authorList>
            <person name="Skarin H."/>
            <person name="Segerman B."/>
        </authorList>
    </citation>
    <scope>NUCLEOTIDE SEQUENCE [LARGE SCALE GENOMIC DNA]</scope>
    <source>
        <strain evidence="14 15">4552</strain>
    </source>
</reference>
<keyword evidence="5 8" id="KW-0378">Hydrolase</keyword>
<dbReference type="OrthoDB" id="9800974at2"/>
<accession>A0A0A0IEG1</accession>
<dbReference type="InterPro" id="IPR003476">
    <property type="entry name" value="Glyco_hydro_42"/>
</dbReference>
<feature type="binding site" evidence="11">
    <location>
        <position position="107"/>
    </location>
    <ligand>
        <name>Zn(2+)</name>
        <dbReference type="ChEBI" id="CHEBI:29105"/>
    </ligand>
</feature>
<protein>
    <recommendedName>
        <fullName evidence="3 8">Beta-galactosidase</fullName>
        <shortName evidence="8">Beta-gal</shortName>
        <ecNumber evidence="3 8">3.2.1.23</ecNumber>
    </recommendedName>
</protein>
<dbReference type="AlphaFoldDB" id="A0A0A0IEG1"/>
<comment type="similarity">
    <text evidence="2 8">Belongs to the glycosyl hydrolase 42 family.</text>
</comment>
<comment type="caution">
    <text evidence="14">The sequence shown here is derived from an EMBL/GenBank/DDBJ whole genome shotgun (WGS) entry which is preliminary data.</text>
</comment>
<dbReference type="Gene3D" id="3.20.20.80">
    <property type="entry name" value="Glycosidases"/>
    <property type="match status" value="1"/>
</dbReference>
<dbReference type="Pfam" id="PF02449">
    <property type="entry name" value="Glyco_hydro_42"/>
    <property type="match status" value="1"/>
</dbReference>
<dbReference type="Proteomes" id="UP000030012">
    <property type="component" value="Unassembled WGS sequence"/>
</dbReference>
<dbReference type="GO" id="GO:0004565">
    <property type="term" value="F:beta-galactosidase activity"/>
    <property type="evidence" value="ECO:0007669"/>
    <property type="project" value="UniProtKB-EC"/>
</dbReference>
<feature type="binding site" evidence="11">
    <location>
        <position position="151"/>
    </location>
    <ligand>
        <name>Zn(2+)</name>
        <dbReference type="ChEBI" id="CHEBI:29105"/>
    </ligand>
</feature>
<evidence type="ECO:0000256" key="4">
    <source>
        <dbReference type="ARBA" id="ARBA00022723"/>
    </source>
</evidence>
<dbReference type="GO" id="GO:0005975">
    <property type="term" value="P:carbohydrate metabolic process"/>
    <property type="evidence" value="ECO:0007669"/>
    <property type="project" value="InterPro"/>
</dbReference>
<feature type="domain" description="Beta-galactosidase trimerisation" evidence="13">
    <location>
        <begin position="393"/>
        <end position="599"/>
    </location>
</feature>
<dbReference type="GO" id="GO:0046872">
    <property type="term" value="F:metal ion binding"/>
    <property type="evidence" value="ECO:0007669"/>
    <property type="project" value="UniProtKB-KW"/>
</dbReference>
<evidence type="ECO:0000256" key="2">
    <source>
        <dbReference type="ARBA" id="ARBA00005940"/>
    </source>
</evidence>
<feature type="active site" description="Nucleophile" evidence="9">
    <location>
        <position position="304"/>
    </location>
</feature>
<proteinExistence type="inferred from homology"/>
<feature type="binding site" evidence="11">
    <location>
        <position position="156"/>
    </location>
    <ligand>
        <name>Zn(2+)</name>
        <dbReference type="ChEBI" id="CHEBI:29105"/>
    </ligand>
</feature>
<dbReference type="PANTHER" id="PTHR36447:SF2">
    <property type="entry name" value="BETA-GALACTOSIDASE YESZ"/>
    <property type="match status" value="1"/>
</dbReference>
<organism evidence="14 15">
    <name type="scientific">Clostridium novyi A str. 4552</name>
    <dbReference type="NCBI Taxonomy" id="1444289"/>
    <lineage>
        <taxon>Bacteria</taxon>
        <taxon>Bacillati</taxon>
        <taxon>Bacillota</taxon>
        <taxon>Clostridia</taxon>
        <taxon>Eubacteriales</taxon>
        <taxon>Clostridiaceae</taxon>
        <taxon>Clostridium</taxon>
    </lineage>
</organism>
<name>A0A0A0IEG1_CLONO</name>
<evidence type="ECO:0000256" key="9">
    <source>
        <dbReference type="PIRSR" id="PIRSR001084-1"/>
    </source>
</evidence>
<sequence>MYLGVDYYPEHWDYNLINDDLKKMKSIGVNVIRIGEFAWHLIEKEEGKYDFSFFDSVIEKAKRFNIKVIFGTPTATFPAWLCKKYPSILSKDENLQVRVFGGRRQYCFNSEKYMEYSVKMIEKLVSHYKNEKNIVCWQVDNEFGHEGSDMCYCEQCHENFKDFLSKKYKSIEKLNHIYGTIFWGQTYNDFFEIPIPIKTITTHNPTLQLDWARFRSISLSKFANKHIEIIRRLKGEHQSITTNIPGGFFDKYYDHEKITEKLDFVSYDNYPVWGGLKEPMPSEEIAMNLDFIRGLKMKNFCIMEQLIGAQGHTVIGYLPRPNQAKMWSYQAFAHGCENMLWFRWREMNKGAEQFCFGVIDSNNKMGRKCDELKSTIEELNSYEKVFKSNINSSIAIIYDYDNIWSWRFQPQSYEFDFKKEVIRMYRPFYKNNINIDVISSTRSFKNYKIIVIPVMQIVDDKMCEKLDEFCKNGGTIIFSYRAGIKDRNNNLYFNNDITNRINKILGLEVTEVESLQLGQEVLIKGNGKYDDYGKCAVWRDIIDVTTANILYKYEDKFYSNKACITLNKYLNGKVYYIGGGVDDNILSNVVDDILVESNIDKTSSQNGLEVYPRSYDNKKYYVITNHTEEEKSFNGEVFKPYESKVLNLN</sequence>
<dbReference type="EMBL" id="JENJ01000004">
    <property type="protein sequence ID" value="KGM98000.1"/>
    <property type="molecule type" value="Genomic_DNA"/>
</dbReference>
<evidence type="ECO:0000313" key="15">
    <source>
        <dbReference type="Proteomes" id="UP000030012"/>
    </source>
</evidence>
<evidence type="ECO:0000256" key="10">
    <source>
        <dbReference type="PIRSR" id="PIRSR001084-2"/>
    </source>
</evidence>
<dbReference type="CDD" id="cd03143">
    <property type="entry name" value="A4_beta-galactosidase_middle_domain"/>
    <property type="match status" value="1"/>
</dbReference>
<evidence type="ECO:0000259" key="13">
    <source>
        <dbReference type="Pfam" id="PF08532"/>
    </source>
</evidence>
<evidence type="ECO:0000256" key="11">
    <source>
        <dbReference type="PIRSR" id="PIRSR001084-3"/>
    </source>
</evidence>
<evidence type="ECO:0000256" key="6">
    <source>
        <dbReference type="ARBA" id="ARBA00022833"/>
    </source>
</evidence>
<dbReference type="SUPFAM" id="SSF52317">
    <property type="entry name" value="Class I glutamine amidotransferase-like"/>
    <property type="match status" value="1"/>
</dbReference>
<feature type="domain" description="Glycoside hydrolase family 42 N-terminal" evidence="12">
    <location>
        <begin position="6"/>
        <end position="381"/>
    </location>
</feature>
<keyword evidence="6 11" id="KW-0862">Zinc</keyword>
<feature type="active site" description="Proton donor" evidence="9">
    <location>
        <position position="142"/>
    </location>
</feature>
<dbReference type="PANTHER" id="PTHR36447">
    <property type="entry name" value="BETA-GALACTOSIDASE GANA"/>
    <property type="match status" value="1"/>
</dbReference>
<feature type="binding site" evidence="10">
    <location>
        <position position="141"/>
    </location>
    <ligand>
        <name>substrate</name>
    </ligand>
</feature>
<evidence type="ECO:0000256" key="1">
    <source>
        <dbReference type="ARBA" id="ARBA00001412"/>
    </source>
</evidence>
<feature type="binding site" evidence="10">
    <location>
        <position position="103"/>
    </location>
    <ligand>
        <name>substrate</name>
    </ligand>
</feature>
<dbReference type="Gene3D" id="3.40.50.880">
    <property type="match status" value="1"/>
</dbReference>
<dbReference type="InterPro" id="IPR013738">
    <property type="entry name" value="Beta_galactosidase_Trimer"/>
</dbReference>
<dbReference type="RefSeq" id="WP_039252321.1">
    <property type="nucleotide sequence ID" value="NZ_JENJ01000004.1"/>
</dbReference>
<dbReference type="InterPro" id="IPR029062">
    <property type="entry name" value="Class_I_gatase-like"/>
</dbReference>
<dbReference type="InterPro" id="IPR017853">
    <property type="entry name" value="GH"/>
</dbReference>
<evidence type="ECO:0000256" key="8">
    <source>
        <dbReference type="PIRNR" id="PIRNR001084"/>
    </source>
</evidence>